<dbReference type="RefSeq" id="WP_128524647.1">
    <property type="nucleotide sequence ID" value="NZ_CP026118.1"/>
</dbReference>
<dbReference type="Proteomes" id="UP000287756">
    <property type="component" value="Chromosome"/>
</dbReference>
<protein>
    <recommendedName>
        <fullName evidence="3">WYL domain-containing protein</fullName>
    </recommendedName>
</protein>
<gene>
    <name evidence="1" type="ORF">HLI_09010</name>
</gene>
<proteinExistence type="predicted"/>
<accession>A0A410MCD7</accession>
<organism evidence="1 2">
    <name type="scientific">Halobacillus litoralis</name>
    <dbReference type="NCBI Taxonomy" id="45668"/>
    <lineage>
        <taxon>Bacteria</taxon>
        <taxon>Bacillati</taxon>
        <taxon>Bacillota</taxon>
        <taxon>Bacilli</taxon>
        <taxon>Bacillales</taxon>
        <taxon>Bacillaceae</taxon>
        <taxon>Halobacillus</taxon>
    </lineage>
</organism>
<dbReference type="KEGG" id="hli:HLI_09010"/>
<dbReference type="OrthoDB" id="2112405at2"/>
<name>A0A410MCD7_9BACI</name>
<evidence type="ECO:0000313" key="2">
    <source>
        <dbReference type="Proteomes" id="UP000287756"/>
    </source>
</evidence>
<evidence type="ECO:0000313" key="1">
    <source>
        <dbReference type="EMBL" id="QAS52360.1"/>
    </source>
</evidence>
<evidence type="ECO:0008006" key="3">
    <source>
        <dbReference type="Google" id="ProtNLM"/>
    </source>
</evidence>
<reference evidence="1 2" key="1">
    <citation type="submission" date="2018-01" db="EMBL/GenBank/DDBJ databases">
        <title>The whole genome sequencing and assembly of Halobacillus litoralis ERB031 strain.</title>
        <authorList>
            <person name="Lee S.-J."/>
            <person name="Park M.-K."/>
            <person name="Kim J.-Y."/>
            <person name="Lee Y.-J."/>
            <person name="Yi H."/>
            <person name="Bahn Y.-S."/>
            <person name="Kim J.F."/>
            <person name="Lee D.-W."/>
        </authorList>
    </citation>
    <scope>NUCLEOTIDE SEQUENCE [LARGE SCALE GENOMIC DNA]</scope>
    <source>
        <strain evidence="1 2">ERB 031</strain>
    </source>
</reference>
<dbReference type="EMBL" id="CP026118">
    <property type="protein sequence ID" value="QAS52360.1"/>
    <property type="molecule type" value="Genomic_DNA"/>
</dbReference>
<dbReference type="AlphaFoldDB" id="A0A410MCD7"/>
<sequence length="74" mass="8547">MIGVLNRAADTKKILEMIYVDGKGNMTQRKIRVVEVRENHILAYCYNRNQVRSFSKNGILSVYPYKERKGVVNG</sequence>